<protein>
    <submittedName>
        <fullName evidence="4">Metallo-hydrolase/oxidoreductase</fullName>
    </submittedName>
</protein>
<dbReference type="InterPro" id="IPR036866">
    <property type="entry name" value="RibonucZ/Hydroxyglut_hydro"/>
</dbReference>
<dbReference type="GO" id="GO:0070290">
    <property type="term" value="F:N-acylphosphatidylethanolamine-specific phospholipase D activity"/>
    <property type="evidence" value="ECO:0007669"/>
    <property type="project" value="InterPro"/>
</dbReference>
<feature type="region of interest" description="Disordered" evidence="2">
    <location>
        <begin position="1"/>
        <end position="21"/>
    </location>
</feature>
<dbReference type="PIRSF" id="PIRSF038896">
    <property type="entry name" value="NAPE-PLD"/>
    <property type="match status" value="1"/>
</dbReference>
<dbReference type="Gene3D" id="3.60.15.10">
    <property type="entry name" value="Ribonuclease Z/Hydroxyacylglutathione hydrolase-like"/>
    <property type="match status" value="1"/>
</dbReference>
<name>A0A6A6TRS7_9PLEO</name>
<dbReference type="AlphaFoldDB" id="A0A6A6TRS7"/>
<gene>
    <name evidence="4" type="ORF">K491DRAFT_644632</name>
</gene>
<organism evidence="4 5">
    <name type="scientific">Lophiostoma macrostomum CBS 122681</name>
    <dbReference type="NCBI Taxonomy" id="1314788"/>
    <lineage>
        <taxon>Eukaryota</taxon>
        <taxon>Fungi</taxon>
        <taxon>Dikarya</taxon>
        <taxon>Ascomycota</taxon>
        <taxon>Pezizomycotina</taxon>
        <taxon>Dothideomycetes</taxon>
        <taxon>Pleosporomycetidae</taxon>
        <taxon>Pleosporales</taxon>
        <taxon>Lophiostomataceae</taxon>
        <taxon>Lophiostoma</taxon>
    </lineage>
</organism>
<keyword evidence="5" id="KW-1185">Reference proteome</keyword>
<accession>A0A6A6TRS7</accession>
<evidence type="ECO:0000313" key="4">
    <source>
        <dbReference type="EMBL" id="KAF2662769.1"/>
    </source>
</evidence>
<evidence type="ECO:0000259" key="3">
    <source>
        <dbReference type="Pfam" id="PF12706"/>
    </source>
</evidence>
<dbReference type="Pfam" id="PF12706">
    <property type="entry name" value="Lactamase_B_2"/>
    <property type="match status" value="1"/>
</dbReference>
<feature type="domain" description="Metallo-beta-lactamase" evidence="3">
    <location>
        <begin position="112"/>
        <end position="349"/>
    </location>
</feature>
<dbReference type="EMBL" id="MU004288">
    <property type="protein sequence ID" value="KAF2662769.1"/>
    <property type="molecule type" value="Genomic_DNA"/>
</dbReference>
<dbReference type="GO" id="GO:0008270">
    <property type="term" value="F:zinc ion binding"/>
    <property type="evidence" value="ECO:0007669"/>
    <property type="project" value="InterPro"/>
</dbReference>
<dbReference type="InterPro" id="IPR024884">
    <property type="entry name" value="NAPE-PLD"/>
</dbReference>
<keyword evidence="4" id="KW-0378">Hydrolase</keyword>
<dbReference type="GO" id="GO:0070292">
    <property type="term" value="P:N-acylphosphatidylethanolamine metabolic process"/>
    <property type="evidence" value="ECO:0007669"/>
    <property type="project" value="TreeGrafter"/>
</dbReference>
<sequence length="396" mass="43618">MSPKTTITPLPPRHPPSYTTPPSHHITNYANIPTSFINPWPSYRHTSPTQALQKRWFSTSRNFVPVPKDPSHLVPVQTPSFPNPSSPSAPANELRATWIGHASFLLQFRSFNILLDPVFSQRVGPYNLLGPTRFTALPCTVDDLPDIDAVLISHDHYDHLDAPTLQKLEARKPGTIRYLCGLGLGKVLLGLGAGIREGQVREMDWWDGVRRVEGGIEFICTPAQHRSGRVPWAFESTLWCSWIVSAPTPPSSSISATTPASQTKRLFFAGDTGYCAVSSDSQLGHQDAPHPPCPAFKEIGELYGPFDLALLPIGCFKPRAFMAGVHSSPDDSITIHKDIKSKKSIGMHYGTFRGNISAQYEPVTEPPERWEKVAQAEGLEWGKEVGLCDIGQTVVV</sequence>
<dbReference type="Proteomes" id="UP000799324">
    <property type="component" value="Unassembled WGS sequence"/>
</dbReference>
<feature type="binding site" evidence="1">
    <location>
        <position position="326"/>
    </location>
    <ligand>
        <name>an N-acyl-1,2-diacyl-sn-glycero-3-phosphoethanolamine</name>
        <dbReference type="ChEBI" id="CHEBI:62537"/>
    </ligand>
</feature>
<evidence type="ECO:0000256" key="2">
    <source>
        <dbReference type="SAM" id="MobiDB-lite"/>
    </source>
</evidence>
<dbReference type="OrthoDB" id="332863at2759"/>
<reference evidence="4" key="1">
    <citation type="journal article" date="2020" name="Stud. Mycol.">
        <title>101 Dothideomycetes genomes: a test case for predicting lifestyles and emergence of pathogens.</title>
        <authorList>
            <person name="Haridas S."/>
            <person name="Albert R."/>
            <person name="Binder M."/>
            <person name="Bloem J."/>
            <person name="Labutti K."/>
            <person name="Salamov A."/>
            <person name="Andreopoulos B."/>
            <person name="Baker S."/>
            <person name="Barry K."/>
            <person name="Bills G."/>
            <person name="Bluhm B."/>
            <person name="Cannon C."/>
            <person name="Castanera R."/>
            <person name="Culley D."/>
            <person name="Daum C."/>
            <person name="Ezra D."/>
            <person name="Gonzalez J."/>
            <person name="Henrissat B."/>
            <person name="Kuo A."/>
            <person name="Liang C."/>
            <person name="Lipzen A."/>
            <person name="Lutzoni F."/>
            <person name="Magnuson J."/>
            <person name="Mondo S."/>
            <person name="Nolan M."/>
            <person name="Ohm R."/>
            <person name="Pangilinan J."/>
            <person name="Park H.-J."/>
            <person name="Ramirez L."/>
            <person name="Alfaro M."/>
            <person name="Sun H."/>
            <person name="Tritt A."/>
            <person name="Yoshinaga Y."/>
            <person name="Zwiers L.-H."/>
            <person name="Turgeon B."/>
            <person name="Goodwin S."/>
            <person name="Spatafora J."/>
            <person name="Crous P."/>
            <person name="Grigoriev I."/>
        </authorList>
    </citation>
    <scope>NUCLEOTIDE SEQUENCE</scope>
    <source>
        <strain evidence="4">CBS 122681</strain>
    </source>
</reference>
<evidence type="ECO:0000313" key="5">
    <source>
        <dbReference type="Proteomes" id="UP000799324"/>
    </source>
</evidence>
<evidence type="ECO:0000256" key="1">
    <source>
        <dbReference type="PIRSR" id="PIRSR038896-50"/>
    </source>
</evidence>
<dbReference type="GO" id="GO:0005737">
    <property type="term" value="C:cytoplasm"/>
    <property type="evidence" value="ECO:0007669"/>
    <property type="project" value="TreeGrafter"/>
</dbReference>
<proteinExistence type="predicted"/>
<dbReference type="SUPFAM" id="SSF56281">
    <property type="entry name" value="Metallo-hydrolase/oxidoreductase"/>
    <property type="match status" value="1"/>
</dbReference>
<dbReference type="PANTHER" id="PTHR15032:SF4">
    <property type="entry name" value="N-ACYL-PHOSPHATIDYLETHANOLAMINE-HYDROLYZING PHOSPHOLIPASE D"/>
    <property type="match status" value="1"/>
</dbReference>
<dbReference type="GO" id="GO:0070291">
    <property type="term" value="P:N-acylethanolamine metabolic process"/>
    <property type="evidence" value="ECO:0007669"/>
    <property type="project" value="TreeGrafter"/>
</dbReference>
<feature type="binding site" evidence="1">
    <location>
        <position position="157"/>
    </location>
    <ligand>
        <name>an N-acyl-1,2-diacyl-sn-glycero-3-phosphoethanolamine</name>
        <dbReference type="ChEBI" id="CHEBI:62537"/>
    </ligand>
</feature>
<feature type="compositionally biased region" description="Pro residues" evidence="2">
    <location>
        <begin position="9"/>
        <end position="19"/>
    </location>
</feature>
<dbReference type="PANTHER" id="PTHR15032">
    <property type="entry name" value="N-ACYL-PHOSPHATIDYLETHANOLAMINE-HYDROLYZING PHOSPHOLIPASE D"/>
    <property type="match status" value="1"/>
</dbReference>
<dbReference type="InterPro" id="IPR001279">
    <property type="entry name" value="Metallo-B-lactamas"/>
</dbReference>